<dbReference type="EMBL" id="PXYG01000001">
    <property type="protein sequence ID" value="PSJ47913.1"/>
    <property type="molecule type" value="Genomic_DNA"/>
</dbReference>
<dbReference type="Proteomes" id="UP000240243">
    <property type="component" value="Unassembled WGS sequence"/>
</dbReference>
<reference evidence="4 5" key="1">
    <citation type="submission" date="2018-03" db="EMBL/GenBank/DDBJ databases">
        <title>The draft genome of Zobellella sp. 59N8.</title>
        <authorList>
            <person name="Liu L."/>
            <person name="Li L."/>
            <person name="Zhang X."/>
            <person name="Liang L."/>
            <person name="Wang T."/>
        </authorList>
    </citation>
    <scope>NUCLEOTIDE SEQUENCE [LARGE SCALE GENOMIC DNA]</scope>
    <source>
        <strain evidence="4 5">59N8</strain>
    </source>
</reference>
<evidence type="ECO:0000313" key="4">
    <source>
        <dbReference type="EMBL" id="PSJ47913.1"/>
    </source>
</evidence>
<name>A0A2P7RCK2_9GAMM</name>
<feature type="domain" description="BON" evidence="3">
    <location>
        <begin position="216"/>
        <end position="283"/>
    </location>
</feature>
<comment type="caution">
    <text evidence="4">The sequence shown here is derived from an EMBL/GenBank/DDBJ whole genome shotgun (WGS) entry which is preliminary data.</text>
</comment>
<dbReference type="AlphaFoldDB" id="A0A2P7RCK2"/>
<dbReference type="RefSeq" id="WP_106728324.1">
    <property type="nucleotide sequence ID" value="NZ_PXYG01000001.1"/>
</dbReference>
<dbReference type="InterPro" id="IPR007055">
    <property type="entry name" value="BON_dom"/>
</dbReference>
<dbReference type="InterPro" id="IPR014004">
    <property type="entry name" value="Transpt-assoc_nodulatn_dom_bac"/>
</dbReference>
<proteinExistence type="predicted"/>
<dbReference type="Pfam" id="PF04972">
    <property type="entry name" value="BON"/>
    <property type="match status" value="3"/>
</dbReference>
<evidence type="ECO:0000259" key="3">
    <source>
        <dbReference type="PROSITE" id="PS50914"/>
    </source>
</evidence>
<keyword evidence="2" id="KW-0732">Signal</keyword>
<dbReference type="PANTHER" id="PTHR34606:SF15">
    <property type="entry name" value="BON DOMAIN-CONTAINING PROTEIN"/>
    <property type="match status" value="1"/>
</dbReference>
<dbReference type="OrthoDB" id="8910395at2"/>
<dbReference type="PANTHER" id="PTHR34606">
    <property type="entry name" value="BON DOMAIN-CONTAINING PROTEIN"/>
    <property type="match status" value="1"/>
</dbReference>
<protein>
    <submittedName>
        <fullName evidence="4">Transporter</fullName>
    </submittedName>
</protein>
<feature type="signal peptide" evidence="2">
    <location>
        <begin position="1"/>
        <end position="31"/>
    </location>
</feature>
<dbReference type="SMART" id="SM00749">
    <property type="entry name" value="BON"/>
    <property type="match status" value="3"/>
</dbReference>
<organism evidence="4 5">
    <name type="scientific">Zobellella endophytica</name>
    <dbReference type="NCBI Taxonomy" id="2116700"/>
    <lineage>
        <taxon>Bacteria</taxon>
        <taxon>Pseudomonadati</taxon>
        <taxon>Pseudomonadota</taxon>
        <taxon>Gammaproteobacteria</taxon>
        <taxon>Aeromonadales</taxon>
        <taxon>Aeromonadaceae</taxon>
        <taxon>Zobellella</taxon>
    </lineage>
</organism>
<evidence type="ECO:0000256" key="1">
    <source>
        <dbReference type="SAM" id="MobiDB-lite"/>
    </source>
</evidence>
<dbReference type="InterPro" id="IPR051686">
    <property type="entry name" value="Lipoprotein_DolP"/>
</dbReference>
<feature type="domain" description="BON" evidence="3">
    <location>
        <begin position="39"/>
        <end position="107"/>
    </location>
</feature>
<evidence type="ECO:0000313" key="5">
    <source>
        <dbReference type="Proteomes" id="UP000240243"/>
    </source>
</evidence>
<sequence length="283" mass="30632">MYSIHIQYQQLKLMMTLGVVLLAAFSASLNAQSRPDEMTDIRLETQIWTTYTLSPYLRANDLQVAVQDGEATLTGMVDESVNKELAEEIALGAEGITAVNNNIKVKADYVPPVPMGARGYGELVDDVSITAAVKSKLLWSKHADGLATEVTTERGRVTLKGTAGSDEAREFAGRQAASTRGVMGVDNQLRVDPDITKNEPESKPEEAGKSDNSGMSDNWITMKVKATYMYSSNVSGSDISVTTEDGIVNLSGKVRSGVERALAIEHAQNIRGVKSIEARELTF</sequence>
<feature type="chain" id="PRO_5015191009" evidence="2">
    <location>
        <begin position="32"/>
        <end position="283"/>
    </location>
</feature>
<dbReference type="PROSITE" id="PS50914">
    <property type="entry name" value="BON"/>
    <property type="match status" value="3"/>
</dbReference>
<evidence type="ECO:0000256" key="2">
    <source>
        <dbReference type="SAM" id="SignalP"/>
    </source>
</evidence>
<feature type="domain" description="BON" evidence="3">
    <location>
        <begin position="125"/>
        <end position="193"/>
    </location>
</feature>
<feature type="compositionally biased region" description="Basic and acidic residues" evidence="1">
    <location>
        <begin position="191"/>
        <end position="209"/>
    </location>
</feature>
<keyword evidence="5" id="KW-1185">Reference proteome</keyword>
<gene>
    <name evidence="4" type="ORF">C7H85_03655</name>
</gene>
<dbReference type="Gene3D" id="3.30.1340.30">
    <property type="match status" value="3"/>
</dbReference>
<accession>A0A2P7RCK2</accession>
<feature type="region of interest" description="Disordered" evidence="1">
    <location>
        <begin position="191"/>
        <end position="216"/>
    </location>
</feature>